<evidence type="ECO:0000313" key="4">
    <source>
        <dbReference type="Proteomes" id="UP000649604"/>
    </source>
</evidence>
<dbReference type="SUPFAM" id="SSF89733">
    <property type="entry name" value="L-sulfolactate dehydrogenase-like"/>
    <property type="match status" value="1"/>
</dbReference>
<dbReference type="AlphaFoldDB" id="A0A9D5JSE7"/>
<comment type="similarity">
    <text evidence="1">Belongs to the LDH2/MDH2 oxidoreductase family.</text>
</comment>
<accession>A0A9D5JSE7</accession>
<reference evidence="3" key="1">
    <citation type="submission" date="2019-11" db="EMBL/GenBank/DDBJ databases">
        <title>Microbial mats filling the niche in hypersaline microbial mats.</title>
        <authorList>
            <person name="Wong H.L."/>
            <person name="Macleod F.I."/>
            <person name="White R.A. III"/>
            <person name="Burns B.P."/>
        </authorList>
    </citation>
    <scope>NUCLEOTIDE SEQUENCE</scope>
    <source>
        <strain evidence="3">Rbin_158</strain>
    </source>
</reference>
<evidence type="ECO:0000313" key="3">
    <source>
        <dbReference type="EMBL" id="MBD3323402.1"/>
    </source>
</evidence>
<proteinExistence type="inferred from homology"/>
<sequence>MGTEHVRLERNSLQEFCAQIFQQLGVSAEDAQIVADVLVTADAMGIPSHGVIRTRRYVNGLTTGLMLPDASVETLVDTPSSLVMDAHGSMGAPVSAKAMQRIVQKAKTNGAAFGCVRDSNHFGIAGYYAQMALKEDMIGIAMTNTGTLGVPTFGRQTMFGTNPIAFAAPADQKTAFVLDMSTTVVTRGKLELYDRMGKELPPGWAVDKTGRSAKDAAPVLADMLSHVGGGILPLGGIGKEHGGHKGYGLAVMVDILCAVLCGAPSGKDVFDTETSYARVSHFFGAIKISCFRDPKAFRRDMDQMLSDLNACPPAEGEERVYFAGQPELETYAESQRHGIHVLKKTYDDLGKLGEEYHLEAPKILHTA</sequence>
<evidence type="ECO:0000256" key="1">
    <source>
        <dbReference type="ARBA" id="ARBA00006056"/>
    </source>
</evidence>
<name>A0A9D5JSE7_9BACT</name>
<dbReference type="InterPro" id="IPR003767">
    <property type="entry name" value="Malate/L-lactate_DH-like"/>
</dbReference>
<dbReference type="Pfam" id="PF02615">
    <property type="entry name" value="Ldh_2"/>
    <property type="match status" value="1"/>
</dbReference>
<comment type="caution">
    <text evidence="3">The sequence shown here is derived from an EMBL/GenBank/DDBJ whole genome shotgun (WGS) entry which is preliminary data.</text>
</comment>
<dbReference type="PANTHER" id="PTHR11091">
    <property type="entry name" value="OXIDOREDUCTASE-RELATED"/>
    <property type="match status" value="1"/>
</dbReference>
<gene>
    <name evidence="3" type="ORF">GF339_02390</name>
</gene>
<dbReference type="Gene3D" id="1.10.1530.10">
    <property type="match status" value="1"/>
</dbReference>
<dbReference type="InterPro" id="IPR043143">
    <property type="entry name" value="Mal/L-sulf/L-lact_DH-like_NADP"/>
</dbReference>
<protein>
    <submittedName>
        <fullName evidence="3">Ldh family oxidoreductase</fullName>
    </submittedName>
</protein>
<organism evidence="3 4">
    <name type="scientific">candidate division KSB3 bacterium</name>
    <dbReference type="NCBI Taxonomy" id="2044937"/>
    <lineage>
        <taxon>Bacteria</taxon>
        <taxon>candidate division KSB3</taxon>
    </lineage>
</organism>
<keyword evidence="2" id="KW-0560">Oxidoreductase</keyword>
<dbReference type="PANTHER" id="PTHR11091:SF0">
    <property type="entry name" value="MALATE DEHYDROGENASE"/>
    <property type="match status" value="1"/>
</dbReference>
<dbReference type="EMBL" id="WJJP01000071">
    <property type="protein sequence ID" value="MBD3323402.1"/>
    <property type="molecule type" value="Genomic_DNA"/>
</dbReference>
<dbReference type="GO" id="GO:0016491">
    <property type="term" value="F:oxidoreductase activity"/>
    <property type="evidence" value="ECO:0007669"/>
    <property type="project" value="UniProtKB-KW"/>
</dbReference>
<dbReference type="InterPro" id="IPR036111">
    <property type="entry name" value="Mal/L-sulfo/L-lacto_DH-like_sf"/>
</dbReference>
<dbReference type="InterPro" id="IPR043144">
    <property type="entry name" value="Mal/L-sulf/L-lact_DH-like_ah"/>
</dbReference>
<evidence type="ECO:0000256" key="2">
    <source>
        <dbReference type="ARBA" id="ARBA00023002"/>
    </source>
</evidence>
<dbReference type="Proteomes" id="UP000649604">
    <property type="component" value="Unassembled WGS sequence"/>
</dbReference>
<dbReference type="Gene3D" id="3.30.1370.60">
    <property type="entry name" value="Hypothetical oxidoreductase yiak, domain 2"/>
    <property type="match status" value="1"/>
</dbReference>